<dbReference type="STRING" id="156994.SAMN04488028_102197"/>
<dbReference type="EMBL" id="FRAA01000002">
    <property type="protein sequence ID" value="SHJ93287.1"/>
    <property type="molecule type" value="Genomic_DNA"/>
</dbReference>
<sequence length="147" mass="17043">MPSKIVKYILSPLALFVLLLNGYSQSYAHTFDENIFTYHDNALLASERKEGESLRNECKIQAATPDKEKHHRDANDDAIEKVEEEKEEDDKLHAYKKHIVHGNFFNSIFDTPTFGHFFIALNKRLLSYTETTYSTPSNNILFQVFIL</sequence>
<organism evidence="2 3">
    <name type="scientific">Reichenbachiella agariperforans</name>
    <dbReference type="NCBI Taxonomy" id="156994"/>
    <lineage>
        <taxon>Bacteria</taxon>
        <taxon>Pseudomonadati</taxon>
        <taxon>Bacteroidota</taxon>
        <taxon>Cytophagia</taxon>
        <taxon>Cytophagales</taxon>
        <taxon>Reichenbachiellaceae</taxon>
        <taxon>Reichenbachiella</taxon>
    </lineage>
</organism>
<dbReference type="RefSeq" id="WP_073120999.1">
    <property type="nucleotide sequence ID" value="NZ_FRAA01000002.1"/>
</dbReference>
<keyword evidence="3" id="KW-1185">Reference proteome</keyword>
<gene>
    <name evidence="2" type="ORF">SAMN04488028_102197</name>
</gene>
<dbReference type="Proteomes" id="UP000184474">
    <property type="component" value="Unassembled WGS sequence"/>
</dbReference>
<feature type="compositionally biased region" description="Basic and acidic residues" evidence="1">
    <location>
        <begin position="65"/>
        <end position="85"/>
    </location>
</feature>
<evidence type="ECO:0000256" key="1">
    <source>
        <dbReference type="SAM" id="MobiDB-lite"/>
    </source>
</evidence>
<accession>A0A1M6NC88</accession>
<dbReference type="AlphaFoldDB" id="A0A1M6NC88"/>
<proteinExistence type="predicted"/>
<name>A0A1M6NC88_REIAG</name>
<evidence type="ECO:0000313" key="2">
    <source>
        <dbReference type="EMBL" id="SHJ93287.1"/>
    </source>
</evidence>
<reference evidence="3" key="1">
    <citation type="submission" date="2016-11" db="EMBL/GenBank/DDBJ databases">
        <authorList>
            <person name="Varghese N."/>
            <person name="Submissions S."/>
        </authorList>
    </citation>
    <scope>NUCLEOTIDE SEQUENCE [LARGE SCALE GENOMIC DNA]</scope>
    <source>
        <strain evidence="3">DSM 26134</strain>
    </source>
</reference>
<feature type="region of interest" description="Disordered" evidence="1">
    <location>
        <begin position="62"/>
        <end position="85"/>
    </location>
</feature>
<protein>
    <submittedName>
        <fullName evidence="2">Uncharacterized protein</fullName>
    </submittedName>
</protein>
<evidence type="ECO:0000313" key="3">
    <source>
        <dbReference type="Proteomes" id="UP000184474"/>
    </source>
</evidence>